<gene>
    <name evidence="3" type="ORF">D9611_007167</name>
</gene>
<reference evidence="3 4" key="1">
    <citation type="journal article" date="2020" name="ISME J.">
        <title>Uncovering the hidden diversity of litter-decomposition mechanisms in mushroom-forming fungi.</title>
        <authorList>
            <person name="Floudas D."/>
            <person name="Bentzer J."/>
            <person name="Ahren D."/>
            <person name="Johansson T."/>
            <person name="Persson P."/>
            <person name="Tunlid A."/>
        </authorList>
    </citation>
    <scope>NUCLEOTIDE SEQUENCE [LARGE SCALE GENOMIC DNA]</scope>
    <source>
        <strain evidence="3 4">CBS 175.51</strain>
    </source>
</reference>
<evidence type="ECO:0000313" key="4">
    <source>
        <dbReference type="Proteomes" id="UP000541558"/>
    </source>
</evidence>
<name>A0A8H5B158_9AGAR</name>
<dbReference type="Proteomes" id="UP000541558">
    <property type="component" value="Unassembled WGS sequence"/>
</dbReference>
<organism evidence="3 4">
    <name type="scientific">Ephemerocybe angulata</name>
    <dbReference type="NCBI Taxonomy" id="980116"/>
    <lineage>
        <taxon>Eukaryota</taxon>
        <taxon>Fungi</taxon>
        <taxon>Dikarya</taxon>
        <taxon>Basidiomycota</taxon>
        <taxon>Agaricomycotina</taxon>
        <taxon>Agaricomycetes</taxon>
        <taxon>Agaricomycetidae</taxon>
        <taxon>Agaricales</taxon>
        <taxon>Agaricineae</taxon>
        <taxon>Psathyrellaceae</taxon>
        <taxon>Ephemerocybe</taxon>
    </lineage>
</organism>
<sequence>MASPTQQQKGRTFIYWDLDSFVVYGENSDQAIHCMAKYLKSKAGTYGPGNLLKFHAHLTACNLLAPGQMSQMKLVLAEHEVELHCFPSQDARDKYVLLNQPNWSEGESPENTIIVLASKHDLSGLAAELRSLGSTVFAITNIAISVAPAPVSTTTPEGSSASKSRMSTLSAQSDTRMHSASGGSSSSISNVIILWDFLHCCIPARQRERDGGSKIIRSFKLFICSKFGDIASFLAYVPDIEDANILIRNAMEEANIDLRCVDHDATLDSIITSKMAVDVADAIFEHSQIKKVILCCKDIRLQILSRRLVKQGLEVVRIPKMSPKEGRKALDYPWEWDYQVGDGVKPADGQTLWAPLRDKDSQDDDADELLLKPGFQAPSGPWTARGNKDVARESTAGDGSDEEKMVQLMVVEDSDSEHWEPSKSRSVATGSMYVPSEVETEEESEIEDDGESEFDRRRG</sequence>
<evidence type="ECO:0000259" key="2">
    <source>
        <dbReference type="Pfam" id="PF01936"/>
    </source>
</evidence>
<feature type="region of interest" description="Disordered" evidence="1">
    <location>
        <begin position="151"/>
        <end position="186"/>
    </location>
</feature>
<keyword evidence="4" id="KW-1185">Reference proteome</keyword>
<dbReference type="GO" id="GO:0004540">
    <property type="term" value="F:RNA nuclease activity"/>
    <property type="evidence" value="ECO:0007669"/>
    <property type="project" value="InterPro"/>
</dbReference>
<feature type="domain" description="NYN" evidence="2">
    <location>
        <begin position="191"/>
        <end position="332"/>
    </location>
</feature>
<feature type="compositionally biased region" description="Polar residues" evidence="1">
    <location>
        <begin position="151"/>
        <end position="174"/>
    </location>
</feature>
<comment type="caution">
    <text evidence="3">The sequence shown here is derived from an EMBL/GenBank/DDBJ whole genome shotgun (WGS) entry which is preliminary data.</text>
</comment>
<dbReference type="InterPro" id="IPR021139">
    <property type="entry name" value="NYN"/>
</dbReference>
<dbReference type="Pfam" id="PF01936">
    <property type="entry name" value="NYN"/>
    <property type="match status" value="1"/>
</dbReference>
<protein>
    <recommendedName>
        <fullName evidence="2">NYN domain-containing protein</fullName>
    </recommendedName>
</protein>
<feature type="compositionally biased region" description="Acidic residues" evidence="1">
    <location>
        <begin position="438"/>
        <end position="452"/>
    </location>
</feature>
<evidence type="ECO:0000313" key="3">
    <source>
        <dbReference type="EMBL" id="KAF5314619.1"/>
    </source>
</evidence>
<accession>A0A8H5B158</accession>
<dbReference type="AlphaFoldDB" id="A0A8H5B158"/>
<feature type="region of interest" description="Disordered" evidence="1">
    <location>
        <begin position="374"/>
        <end position="459"/>
    </location>
</feature>
<dbReference type="EMBL" id="JAACJK010000221">
    <property type="protein sequence ID" value="KAF5314619.1"/>
    <property type="molecule type" value="Genomic_DNA"/>
</dbReference>
<evidence type="ECO:0000256" key="1">
    <source>
        <dbReference type="SAM" id="MobiDB-lite"/>
    </source>
</evidence>
<proteinExistence type="predicted"/>